<evidence type="ECO:0000313" key="2">
    <source>
        <dbReference type="EMBL" id="TMS34587.1"/>
    </source>
</evidence>
<evidence type="ECO:0000256" key="1">
    <source>
        <dbReference type="SAM" id="MobiDB-lite"/>
    </source>
</evidence>
<sequence length="114" mass="13341">MPSRASNECSCAISSSEVANFRYKLEDFEARRLELLAELLEYQQSEQFICETERVIKELQDERDAHTGINQINQDKKGLETVVSEERDKQREMEEVHLPTPRPVEPAREGIWNF</sequence>
<dbReference type="InterPro" id="IPR018482">
    <property type="entry name" value="Znf-C4H2"/>
</dbReference>
<dbReference type="Pfam" id="PF10146">
    <property type="entry name" value="zf-C4H2"/>
    <property type="match status" value="1"/>
</dbReference>
<dbReference type="OrthoDB" id="5863719at2759"/>
<dbReference type="AlphaFoldDB" id="A0A4U8UR07"/>
<organism evidence="2 3">
    <name type="scientific">Steinernema carpocapsae</name>
    <name type="common">Entomopathogenic nematode</name>
    <dbReference type="NCBI Taxonomy" id="34508"/>
    <lineage>
        <taxon>Eukaryota</taxon>
        <taxon>Metazoa</taxon>
        <taxon>Ecdysozoa</taxon>
        <taxon>Nematoda</taxon>
        <taxon>Chromadorea</taxon>
        <taxon>Rhabditida</taxon>
        <taxon>Tylenchina</taxon>
        <taxon>Panagrolaimomorpha</taxon>
        <taxon>Strongyloidoidea</taxon>
        <taxon>Steinernematidae</taxon>
        <taxon>Steinernema</taxon>
    </lineage>
</organism>
<evidence type="ECO:0000313" key="3">
    <source>
        <dbReference type="Proteomes" id="UP000298663"/>
    </source>
</evidence>
<dbReference type="EMBL" id="AZBU02000001">
    <property type="protein sequence ID" value="TMS34587.1"/>
    <property type="molecule type" value="Genomic_DNA"/>
</dbReference>
<reference evidence="2 3" key="2">
    <citation type="journal article" date="2019" name="G3 (Bethesda)">
        <title>Hybrid Assembly of the Genome of the Entomopathogenic Nematode Steinernema carpocapsae Identifies the X-Chromosome.</title>
        <authorList>
            <person name="Serra L."/>
            <person name="Macchietto M."/>
            <person name="Macias-Munoz A."/>
            <person name="McGill C.J."/>
            <person name="Rodriguez I.M."/>
            <person name="Rodriguez B."/>
            <person name="Murad R."/>
            <person name="Mortazavi A."/>
        </authorList>
    </citation>
    <scope>NUCLEOTIDE SEQUENCE [LARGE SCALE GENOMIC DNA]</scope>
    <source>
        <strain evidence="2 3">ALL</strain>
    </source>
</reference>
<gene>
    <name evidence="2" type="ORF">L596_002147</name>
</gene>
<reference evidence="2 3" key="1">
    <citation type="journal article" date="2015" name="Genome Biol.">
        <title>Comparative genomics of Steinernema reveals deeply conserved gene regulatory networks.</title>
        <authorList>
            <person name="Dillman A.R."/>
            <person name="Macchietto M."/>
            <person name="Porter C.F."/>
            <person name="Rogers A."/>
            <person name="Williams B."/>
            <person name="Antoshechkin I."/>
            <person name="Lee M.M."/>
            <person name="Goodwin Z."/>
            <person name="Lu X."/>
            <person name="Lewis E.E."/>
            <person name="Goodrich-Blair H."/>
            <person name="Stock S.P."/>
            <person name="Adams B.J."/>
            <person name="Sternberg P.W."/>
            <person name="Mortazavi A."/>
        </authorList>
    </citation>
    <scope>NUCLEOTIDE SEQUENCE [LARGE SCALE GENOMIC DNA]</scope>
    <source>
        <strain evidence="2 3">ALL</strain>
    </source>
</reference>
<proteinExistence type="predicted"/>
<dbReference type="Proteomes" id="UP000298663">
    <property type="component" value="Chromosome X"/>
</dbReference>
<protein>
    <submittedName>
        <fullName evidence="2">Uncharacterized protein</fullName>
    </submittedName>
</protein>
<comment type="caution">
    <text evidence="2">The sequence shown here is derived from an EMBL/GenBank/DDBJ whole genome shotgun (WGS) entry which is preliminary data.</text>
</comment>
<feature type="region of interest" description="Disordered" evidence="1">
    <location>
        <begin position="86"/>
        <end position="114"/>
    </location>
</feature>
<feature type="compositionally biased region" description="Basic and acidic residues" evidence="1">
    <location>
        <begin position="86"/>
        <end position="97"/>
    </location>
</feature>
<dbReference type="EMBL" id="CM016762">
    <property type="protein sequence ID" value="TMS34587.1"/>
    <property type="molecule type" value="Genomic_DNA"/>
</dbReference>
<accession>A0A4U8UR07</accession>
<name>A0A4U8UR07_STECR</name>
<keyword evidence="3" id="KW-1185">Reference proteome</keyword>